<name>A0ABT4DX50_9BACL</name>
<dbReference type="Pfam" id="PF14096">
    <property type="entry name" value="DUF4274"/>
    <property type="match status" value="1"/>
</dbReference>
<reference evidence="2 3" key="1">
    <citation type="submission" date="2022-05" db="EMBL/GenBank/DDBJ databases">
        <title>Genome Sequencing of Bee-Associated Microbes.</title>
        <authorList>
            <person name="Dunlap C."/>
        </authorList>
    </citation>
    <scope>NUCLEOTIDE SEQUENCE [LARGE SCALE GENOMIC DNA]</scope>
    <source>
        <strain evidence="2 3">NRRL NRS-1438</strain>
    </source>
</reference>
<evidence type="ECO:0000259" key="1">
    <source>
        <dbReference type="Pfam" id="PF14096"/>
    </source>
</evidence>
<dbReference type="RefSeq" id="WP_268601178.1">
    <property type="nucleotide sequence ID" value="NZ_JAMDLV010000021.1"/>
</dbReference>
<accession>A0ABT4DX50</accession>
<evidence type="ECO:0000313" key="3">
    <source>
        <dbReference type="Proteomes" id="UP001207626"/>
    </source>
</evidence>
<keyword evidence="3" id="KW-1185">Reference proteome</keyword>
<feature type="domain" description="DUF4274" evidence="1">
    <location>
        <begin position="86"/>
        <end position="160"/>
    </location>
</feature>
<sequence>MKKAVKFKQIDAILKLIEAGAKLHSPRGILATAWNAARGDRDIADLLLDTEGAVRLTLTVQEEEAVDEILYEESLSSMSKKIRLLDSPVLLHAVVDGYNWDDGPEPMWCAFENPAILEITLLDMYELLEGDYWLEKDESELRKSAEGIRWKELAAGLKGRLEQTSSHRG</sequence>
<dbReference type="InterPro" id="IPR025369">
    <property type="entry name" value="DUF4274"/>
</dbReference>
<dbReference type="Proteomes" id="UP001207626">
    <property type="component" value="Unassembled WGS sequence"/>
</dbReference>
<evidence type="ECO:0000313" key="2">
    <source>
        <dbReference type="EMBL" id="MCY9521340.1"/>
    </source>
</evidence>
<comment type="caution">
    <text evidence="2">The sequence shown here is derived from an EMBL/GenBank/DDBJ whole genome shotgun (WGS) entry which is preliminary data.</text>
</comment>
<gene>
    <name evidence="2" type="ORF">M5X09_16980</name>
</gene>
<organism evidence="2 3">
    <name type="scientific">Paenibacillus apiarius</name>
    <dbReference type="NCBI Taxonomy" id="46240"/>
    <lineage>
        <taxon>Bacteria</taxon>
        <taxon>Bacillati</taxon>
        <taxon>Bacillota</taxon>
        <taxon>Bacilli</taxon>
        <taxon>Bacillales</taxon>
        <taxon>Paenibacillaceae</taxon>
        <taxon>Paenibacillus</taxon>
    </lineage>
</organism>
<protein>
    <submittedName>
        <fullName evidence="2">DUF4274 domain-containing protein</fullName>
    </submittedName>
</protein>
<dbReference type="EMBL" id="JAMDLW010000022">
    <property type="protein sequence ID" value="MCY9521340.1"/>
    <property type="molecule type" value="Genomic_DNA"/>
</dbReference>
<proteinExistence type="predicted"/>